<reference evidence="3" key="1">
    <citation type="journal article" date="2019" name="Int. J. Syst. Evol. Microbiol.">
        <title>The Global Catalogue of Microorganisms (GCM) 10K type strain sequencing project: providing services to taxonomists for standard genome sequencing and annotation.</title>
        <authorList>
            <consortium name="The Broad Institute Genomics Platform"/>
            <consortium name="The Broad Institute Genome Sequencing Center for Infectious Disease"/>
            <person name="Wu L."/>
            <person name="Ma J."/>
        </authorList>
    </citation>
    <scope>NUCLEOTIDE SEQUENCE [LARGE SCALE GENOMIC DNA]</scope>
    <source>
        <strain evidence="3">JCM 19015</strain>
    </source>
</reference>
<protein>
    <submittedName>
        <fullName evidence="2">Uncharacterized protein</fullName>
    </submittedName>
</protein>
<name>A0ABP8YUE7_9MICO</name>
<organism evidence="2 3">
    <name type="scientific">Amnibacterium soli</name>
    <dbReference type="NCBI Taxonomy" id="1282736"/>
    <lineage>
        <taxon>Bacteria</taxon>
        <taxon>Bacillati</taxon>
        <taxon>Actinomycetota</taxon>
        <taxon>Actinomycetes</taxon>
        <taxon>Micrococcales</taxon>
        <taxon>Microbacteriaceae</taxon>
        <taxon>Amnibacterium</taxon>
    </lineage>
</organism>
<feature type="compositionally biased region" description="Basic and acidic residues" evidence="1">
    <location>
        <begin position="1"/>
        <end position="15"/>
    </location>
</feature>
<dbReference type="Proteomes" id="UP001500121">
    <property type="component" value="Unassembled WGS sequence"/>
</dbReference>
<dbReference type="EMBL" id="BAABLP010000001">
    <property type="protein sequence ID" value="GAA4737899.1"/>
    <property type="molecule type" value="Genomic_DNA"/>
</dbReference>
<proteinExistence type="predicted"/>
<accession>A0ABP8YUE7</accession>
<sequence>MQREHSEPADLEPHVFDQTNGVVDLGEATPPRPEAERGAERNRTVRGIAMLSANRPAG</sequence>
<evidence type="ECO:0000256" key="1">
    <source>
        <dbReference type="SAM" id="MobiDB-lite"/>
    </source>
</evidence>
<dbReference type="RefSeq" id="WP_345479402.1">
    <property type="nucleotide sequence ID" value="NZ_BAABLP010000001.1"/>
</dbReference>
<evidence type="ECO:0000313" key="2">
    <source>
        <dbReference type="EMBL" id="GAA4737899.1"/>
    </source>
</evidence>
<gene>
    <name evidence="2" type="ORF">GCM10025783_05490</name>
</gene>
<evidence type="ECO:0000313" key="3">
    <source>
        <dbReference type="Proteomes" id="UP001500121"/>
    </source>
</evidence>
<comment type="caution">
    <text evidence="2">The sequence shown here is derived from an EMBL/GenBank/DDBJ whole genome shotgun (WGS) entry which is preliminary data.</text>
</comment>
<feature type="compositionally biased region" description="Basic and acidic residues" evidence="1">
    <location>
        <begin position="33"/>
        <end position="43"/>
    </location>
</feature>
<feature type="region of interest" description="Disordered" evidence="1">
    <location>
        <begin position="1"/>
        <end position="58"/>
    </location>
</feature>
<keyword evidence="3" id="KW-1185">Reference proteome</keyword>